<sequence length="47" mass="5152">MKRINITFLFVFCIAFSNALEAQQGNSKSAVSKSDLWLTYPGENGPG</sequence>
<proteinExistence type="predicted"/>
<name>A0A382DZZ9_9ZZZZ</name>
<accession>A0A382DZZ9</accession>
<gene>
    <name evidence="1" type="ORF">METZ01_LOCUS196137</name>
</gene>
<evidence type="ECO:0000313" key="1">
    <source>
        <dbReference type="EMBL" id="SVB43283.1"/>
    </source>
</evidence>
<dbReference type="EMBL" id="UINC01041680">
    <property type="protein sequence ID" value="SVB43283.1"/>
    <property type="molecule type" value="Genomic_DNA"/>
</dbReference>
<organism evidence="1">
    <name type="scientific">marine metagenome</name>
    <dbReference type="NCBI Taxonomy" id="408172"/>
    <lineage>
        <taxon>unclassified sequences</taxon>
        <taxon>metagenomes</taxon>
        <taxon>ecological metagenomes</taxon>
    </lineage>
</organism>
<reference evidence="1" key="1">
    <citation type="submission" date="2018-05" db="EMBL/GenBank/DDBJ databases">
        <authorList>
            <person name="Lanie J.A."/>
            <person name="Ng W.-L."/>
            <person name="Kazmierczak K.M."/>
            <person name="Andrzejewski T.M."/>
            <person name="Davidsen T.M."/>
            <person name="Wayne K.J."/>
            <person name="Tettelin H."/>
            <person name="Glass J.I."/>
            <person name="Rusch D."/>
            <person name="Podicherti R."/>
            <person name="Tsui H.-C.T."/>
            <person name="Winkler M.E."/>
        </authorList>
    </citation>
    <scope>NUCLEOTIDE SEQUENCE</scope>
</reference>
<protein>
    <submittedName>
        <fullName evidence="1">Uncharacterized protein</fullName>
    </submittedName>
</protein>
<dbReference type="AlphaFoldDB" id="A0A382DZZ9"/>
<feature type="non-terminal residue" evidence="1">
    <location>
        <position position="1"/>
    </location>
</feature>
<feature type="non-terminal residue" evidence="1">
    <location>
        <position position="47"/>
    </location>
</feature>